<dbReference type="Pfam" id="PF05704">
    <property type="entry name" value="Caps_synth"/>
    <property type="match status" value="1"/>
</dbReference>
<comment type="caution">
    <text evidence="1">The sequence shown here is derived from an EMBL/GenBank/DDBJ whole genome shotgun (WGS) entry which is preliminary data.</text>
</comment>
<dbReference type="Gene3D" id="3.90.550.20">
    <property type="match status" value="1"/>
</dbReference>
<proteinExistence type="predicted"/>
<protein>
    <recommendedName>
        <fullName evidence="3">Capsule polysaccharide biosynthesis protein</fullName>
    </recommendedName>
</protein>
<reference evidence="2" key="1">
    <citation type="journal article" date="2017" name="Nat. Microbiol.">
        <title>Global analysis of biosynthetic gene clusters reveals vast potential of secondary metabolite production in Penicillium species.</title>
        <authorList>
            <person name="Nielsen J.C."/>
            <person name="Grijseels S."/>
            <person name="Prigent S."/>
            <person name="Ji B."/>
            <person name="Dainat J."/>
            <person name="Nielsen K.F."/>
            <person name="Frisvad J.C."/>
            <person name="Workman M."/>
            <person name="Nielsen J."/>
        </authorList>
    </citation>
    <scope>NUCLEOTIDE SEQUENCE [LARGE SCALE GENOMIC DNA]</scope>
    <source>
        <strain evidence="2">IBT 24891</strain>
    </source>
</reference>
<dbReference type="InterPro" id="IPR029044">
    <property type="entry name" value="Nucleotide-diphossugar_trans"/>
</dbReference>
<dbReference type="InterPro" id="IPR008441">
    <property type="entry name" value="AfumC-like_glycosyl_Trfase"/>
</dbReference>
<dbReference type="SUPFAM" id="SSF53448">
    <property type="entry name" value="Nucleotide-diphospho-sugar transferases"/>
    <property type="match status" value="1"/>
</dbReference>
<sequence length="410" mass="46669">MTLNNTNMDSFSYSRPEGLQPLSAEQVDLRSDAEIDFDIQHPKCTVSDDKNIWFFWHSGYEDMHPYTKRNIRAWHRRFAKQGWVIRVLNLRPGCELNVSNYLDVNDPETFPRAFTEGKIAGHHAAQHTSDLVRFPLLIKYGGIYADVGLIMIGDLDRLWHATVANPASSRDVISFRFDSVCLTNYFLGSSRNNPFFQRCHQLFLKLWEGKDSTDGMWKSPLLRGVPMLQSPKGFEDGGRSIGIEEASEILTDYIIQGQVISLVMGLVDVEGGWNGPEYSAKHIYAMDYMVGSQLINDMTAWDGPRAFELMSLSLPSDGEEESEDQRKAREIVEACLTKSFAFKLAHGLILKVLGDTLGSLWRRHEGSDDVPHTYAHWLRSGVLKWVQSELPPAKDFEQFEPFKRGSLLKE</sequence>
<gene>
    <name evidence="1" type="ORF">PENSTE_c008G01557</name>
</gene>
<evidence type="ECO:0000313" key="2">
    <source>
        <dbReference type="Proteomes" id="UP000191285"/>
    </source>
</evidence>
<dbReference type="GO" id="GO:0016757">
    <property type="term" value="F:glycosyltransferase activity"/>
    <property type="evidence" value="ECO:0007669"/>
    <property type="project" value="InterPro"/>
</dbReference>
<organism evidence="1 2">
    <name type="scientific">Penicillium steckii</name>
    <dbReference type="NCBI Taxonomy" id="303698"/>
    <lineage>
        <taxon>Eukaryota</taxon>
        <taxon>Fungi</taxon>
        <taxon>Dikarya</taxon>
        <taxon>Ascomycota</taxon>
        <taxon>Pezizomycotina</taxon>
        <taxon>Eurotiomycetes</taxon>
        <taxon>Eurotiomycetidae</taxon>
        <taxon>Eurotiales</taxon>
        <taxon>Aspergillaceae</taxon>
        <taxon>Penicillium</taxon>
    </lineage>
</organism>
<dbReference type="EMBL" id="MLKD01000008">
    <property type="protein sequence ID" value="OQE23547.1"/>
    <property type="molecule type" value="Genomic_DNA"/>
</dbReference>
<dbReference type="Proteomes" id="UP000191285">
    <property type="component" value="Unassembled WGS sequence"/>
</dbReference>
<evidence type="ECO:0008006" key="3">
    <source>
        <dbReference type="Google" id="ProtNLM"/>
    </source>
</evidence>
<evidence type="ECO:0000313" key="1">
    <source>
        <dbReference type="EMBL" id="OQE23547.1"/>
    </source>
</evidence>
<keyword evidence="2" id="KW-1185">Reference proteome</keyword>
<dbReference type="OrthoDB" id="409543at2759"/>
<dbReference type="AlphaFoldDB" id="A0A1V6TB57"/>
<accession>A0A1V6TB57</accession>
<name>A0A1V6TB57_9EURO</name>